<gene>
    <name evidence="5" type="ORF">GT409_07945</name>
</gene>
<dbReference type="InterPro" id="IPR037923">
    <property type="entry name" value="HTH-like"/>
</dbReference>
<feature type="domain" description="HTH araC/xylS-type" evidence="4">
    <location>
        <begin position="167"/>
        <end position="266"/>
    </location>
</feature>
<dbReference type="InterPro" id="IPR018060">
    <property type="entry name" value="HTH_AraC"/>
</dbReference>
<dbReference type="InterPro" id="IPR009057">
    <property type="entry name" value="Homeodomain-like_sf"/>
</dbReference>
<dbReference type="PANTHER" id="PTHR43280">
    <property type="entry name" value="ARAC-FAMILY TRANSCRIPTIONAL REGULATOR"/>
    <property type="match status" value="1"/>
</dbReference>
<sequence length="311" mass="35721">MAEILTHHIRSLLEKPKRPTLRSIGHYRLDREHYVYDEFNNHLLLAWVIKGRFLIQTDGVEFLANEGSLFVITPPASLRNIKASPELEFCWITIDGALADRYCRTRGLWTDLFKYDNAPVERINELGEQLKWAQTKQAIRQVSDLTMLLLDSMTGNIMRYAINKEIIKAKTLIHSAIDQPRLSVDWLADQMGMHRKSLYSLFKKDTGSSPQQYIQRVRMNRICRFLKYSGVDSRGAAKAAGYADTAYFTKMFPKLFGKTLEEFSKVPCCFDYACPDALCSSCSICPEEKRMSRKGRTVSGCLPKISLDLKR</sequence>
<keyword evidence="6" id="KW-1185">Reference proteome</keyword>
<keyword evidence="1" id="KW-0805">Transcription regulation</keyword>
<organism evidence="5 6">
    <name type="scientific">Tichowtungia aerotolerans</name>
    <dbReference type="NCBI Taxonomy" id="2697043"/>
    <lineage>
        <taxon>Bacteria</taxon>
        <taxon>Pseudomonadati</taxon>
        <taxon>Kiritimatiellota</taxon>
        <taxon>Tichowtungiia</taxon>
        <taxon>Tichowtungiales</taxon>
        <taxon>Tichowtungiaceae</taxon>
        <taxon>Tichowtungia</taxon>
    </lineage>
</organism>
<name>A0A6P1MCR0_9BACT</name>
<evidence type="ECO:0000313" key="5">
    <source>
        <dbReference type="EMBL" id="QHI69386.1"/>
    </source>
</evidence>
<evidence type="ECO:0000256" key="3">
    <source>
        <dbReference type="ARBA" id="ARBA00023163"/>
    </source>
</evidence>
<dbReference type="EMBL" id="CP047593">
    <property type="protein sequence ID" value="QHI69386.1"/>
    <property type="molecule type" value="Genomic_DNA"/>
</dbReference>
<dbReference type="PANTHER" id="PTHR43280:SF2">
    <property type="entry name" value="HTH-TYPE TRANSCRIPTIONAL REGULATOR EXSA"/>
    <property type="match status" value="1"/>
</dbReference>
<dbReference type="SMART" id="SM00342">
    <property type="entry name" value="HTH_ARAC"/>
    <property type="match status" value="1"/>
</dbReference>
<dbReference type="SUPFAM" id="SSF46689">
    <property type="entry name" value="Homeodomain-like"/>
    <property type="match status" value="2"/>
</dbReference>
<protein>
    <submittedName>
        <fullName evidence="5">Helix-turn-helix domain-containing protein</fullName>
    </submittedName>
</protein>
<dbReference type="AlphaFoldDB" id="A0A6P1MCR0"/>
<evidence type="ECO:0000256" key="2">
    <source>
        <dbReference type="ARBA" id="ARBA00023125"/>
    </source>
</evidence>
<dbReference type="InterPro" id="IPR018062">
    <property type="entry name" value="HTH_AraC-typ_CS"/>
</dbReference>
<evidence type="ECO:0000259" key="4">
    <source>
        <dbReference type="PROSITE" id="PS01124"/>
    </source>
</evidence>
<evidence type="ECO:0000313" key="6">
    <source>
        <dbReference type="Proteomes" id="UP000464954"/>
    </source>
</evidence>
<dbReference type="PROSITE" id="PS01124">
    <property type="entry name" value="HTH_ARAC_FAMILY_2"/>
    <property type="match status" value="1"/>
</dbReference>
<dbReference type="GO" id="GO:0043565">
    <property type="term" value="F:sequence-specific DNA binding"/>
    <property type="evidence" value="ECO:0007669"/>
    <property type="project" value="InterPro"/>
</dbReference>
<keyword evidence="3" id="KW-0804">Transcription</keyword>
<dbReference type="GO" id="GO:0003700">
    <property type="term" value="F:DNA-binding transcription factor activity"/>
    <property type="evidence" value="ECO:0007669"/>
    <property type="project" value="InterPro"/>
</dbReference>
<evidence type="ECO:0000256" key="1">
    <source>
        <dbReference type="ARBA" id="ARBA00023015"/>
    </source>
</evidence>
<reference evidence="5 6" key="1">
    <citation type="submission" date="2020-01" db="EMBL/GenBank/DDBJ databases">
        <title>Ponticoccus aerotolerans gen. nov., sp. nov., an anaerobic bacterium and proposal of Ponticoccusceae fam. nov., Ponticoccusles ord. nov. and Ponticoccuse classis nov. in the phylum Kiritimatiellaeota.</title>
        <authorList>
            <person name="Zhou L.Y."/>
            <person name="Du Z.J."/>
        </authorList>
    </citation>
    <scope>NUCLEOTIDE SEQUENCE [LARGE SCALE GENOMIC DNA]</scope>
    <source>
        <strain evidence="5 6">S-5007</strain>
    </source>
</reference>
<dbReference type="KEGG" id="taer:GT409_07945"/>
<proteinExistence type="predicted"/>
<accession>A0A6P1MCR0</accession>
<dbReference type="Gene3D" id="1.10.10.60">
    <property type="entry name" value="Homeodomain-like"/>
    <property type="match status" value="1"/>
</dbReference>
<dbReference type="RefSeq" id="WP_160628568.1">
    <property type="nucleotide sequence ID" value="NZ_CP047593.1"/>
</dbReference>
<keyword evidence="2" id="KW-0238">DNA-binding</keyword>
<dbReference type="Pfam" id="PF12833">
    <property type="entry name" value="HTH_18"/>
    <property type="match status" value="1"/>
</dbReference>
<dbReference type="SUPFAM" id="SSF51215">
    <property type="entry name" value="Regulatory protein AraC"/>
    <property type="match status" value="1"/>
</dbReference>
<dbReference type="PROSITE" id="PS00041">
    <property type="entry name" value="HTH_ARAC_FAMILY_1"/>
    <property type="match status" value="1"/>
</dbReference>
<dbReference type="Proteomes" id="UP000464954">
    <property type="component" value="Chromosome"/>
</dbReference>